<gene>
    <name evidence="3" type="ORF">ACFQS1_35110</name>
</gene>
<sequence>MTGKQFTPNWSKHPGLLLAQVLEARGLRQSELAERTGLSAKHINQIIKQSIGISSDVAVLLERALGVTADIWIQWDAAYQEFESRRKADEALTSYQPWADQFDRPTLERHGILDTTDTGTTAVDKILKFFEVATPQAFEQTWVRPSVSFRRSQAFTVHEPNTALWLRLVERSAAGLQVEPFSPRALRGVAKTIPRLTTMSVPNGFVAARAALAEAGVALTFVREITGTRVGAATWWITGDRPAIGITARQKRPDNFWFSLLHEIGHIALHPRRASYLDLETPDYADPAEAEADKFASDLLFPGDTTDRIVGARSQHDLILIAAQLGVGVPTIAGCYGKLTQNWRIVGKLRGSITDDDIRTLETAVASPAAQLR</sequence>
<dbReference type="InterPro" id="IPR010982">
    <property type="entry name" value="Lambda_DNA-bd_dom_sf"/>
</dbReference>
<dbReference type="PANTHER" id="PTHR43236:SF2">
    <property type="entry name" value="BLL0069 PROTEIN"/>
    <property type="match status" value="1"/>
</dbReference>
<comment type="caution">
    <text evidence="3">The sequence shown here is derived from an EMBL/GenBank/DDBJ whole genome shotgun (WGS) entry which is preliminary data.</text>
</comment>
<evidence type="ECO:0000313" key="4">
    <source>
        <dbReference type="Proteomes" id="UP001596548"/>
    </source>
</evidence>
<reference evidence="4" key="1">
    <citation type="journal article" date="2019" name="Int. J. Syst. Evol. Microbiol.">
        <title>The Global Catalogue of Microorganisms (GCM) 10K type strain sequencing project: providing services to taxonomists for standard genome sequencing and annotation.</title>
        <authorList>
            <consortium name="The Broad Institute Genomics Platform"/>
            <consortium name="The Broad Institute Genome Sequencing Center for Infectious Disease"/>
            <person name="Wu L."/>
            <person name="Ma J."/>
        </authorList>
    </citation>
    <scope>NUCLEOTIDE SEQUENCE [LARGE SCALE GENOMIC DNA]</scope>
    <source>
        <strain evidence="4">XZYJT-10</strain>
    </source>
</reference>
<dbReference type="InterPro" id="IPR013430">
    <property type="entry name" value="Toxin_antidote_HigA"/>
</dbReference>
<dbReference type="InterPro" id="IPR010359">
    <property type="entry name" value="IrrE_HExxH"/>
</dbReference>
<dbReference type="EMBL" id="JBHTBJ010000046">
    <property type="protein sequence ID" value="MFC7279220.1"/>
    <property type="molecule type" value="Genomic_DNA"/>
</dbReference>
<protein>
    <submittedName>
        <fullName evidence="3">HigA family addiction module antitoxin</fullName>
    </submittedName>
</protein>
<keyword evidence="4" id="KW-1185">Reference proteome</keyword>
<dbReference type="Pfam" id="PF06114">
    <property type="entry name" value="Peptidase_M78"/>
    <property type="match status" value="1"/>
</dbReference>
<evidence type="ECO:0000259" key="2">
    <source>
        <dbReference type="PROSITE" id="PS50943"/>
    </source>
</evidence>
<dbReference type="PROSITE" id="PS50943">
    <property type="entry name" value="HTH_CROC1"/>
    <property type="match status" value="1"/>
</dbReference>
<dbReference type="Gene3D" id="1.10.260.40">
    <property type="entry name" value="lambda repressor-like DNA-binding domains"/>
    <property type="match status" value="1"/>
</dbReference>
<dbReference type="NCBIfam" id="TIGR02607">
    <property type="entry name" value="antidote_HigA"/>
    <property type="match status" value="1"/>
</dbReference>
<dbReference type="InterPro" id="IPR001387">
    <property type="entry name" value="Cro/C1-type_HTH"/>
</dbReference>
<proteinExistence type="inferred from homology"/>
<dbReference type="PANTHER" id="PTHR43236">
    <property type="entry name" value="ANTITOXIN HIGA1"/>
    <property type="match status" value="1"/>
</dbReference>
<name>A0ABW2I2T6_9ACTN</name>
<evidence type="ECO:0000256" key="1">
    <source>
        <dbReference type="ARBA" id="ARBA00007227"/>
    </source>
</evidence>
<organism evidence="3 4">
    <name type="scientific">Paractinoplanes rhizophilus</name>
    <dbReference type="NCBI Taxonomy" id="1416877"/>
    <lineage>
        <taxon>Bacteria</taxon>
        <taxon>Bacillati</taxon>
        <taxon>Actinomycetota</taxon>
        <taxon>Actinomycetes</taxon>
        <taxon>Micromonosporales</taxon>
        <taxon>Micromonosporaceae</taxon>
        <taxon>Paractinoplanes</taxon>
    </lineage>
</organism>
<accession>A0ABW2I2T6</accession>
<feature type="domain" description="HTH cro/C1-type" evidence="2">
    <location>
        <begin position="18"/>
        <end position="72"/>
    </location>
</feature>
<dbReference type="Proteomes" id="UP001596548">
    <property type="component" value="Unassembled WGS sequence"/>
</dbReference>
<dbReference type="CDD" id="cd00093">
    <property type="entry name" value="HTH_XRE"/>
    <property type="match status" value="1"/>
</dbReference>
<dbReference type="InterPro" id="IPR052345">
    <property type="entry name" value="Rad_response_metalloprotease"/>
</dbReference>
<comment type="similarity">
    <text evidence="1">Belongs to the short-chain fatty acyl-CoA assimilation regulator (ScfR) family.</text>
</comment>
<evidence type="ECO:0000313" key="3">
    <source>
        <dbReference type="EMBL" id="MFC7279220.1"/>
    </source>
</evidence>
<dbReference type="Gene3D" id="1.10.10.2910">
    <property type="match status" value="1"/>
</dbReference>
<dbReference type="SMART" id="SM00530">
    <property type="entry name" value="HTH_XRE"/>
    <property type="match status" value="1"/>
</dbReference>
<dbReference type="Pfam" id="PF01381">
    <property type="entry name" value="HTH_3"/>
    <property type="match status" value="1"/>
</dbReference>
<dbReference type="RefSeq" id="WP_378976338.1">
    <property type="nucleotide sequence ID" value="NZ_JBHTBJ010000046.1"/>
</dbReference>
<dbReference type="SUPFAM" id="SSF47413">
    <property type="entry name" value="lambda repressor-like DNA-binding domains"/>
    <property type="match status" value="1"/>
</dbReference>